<name>A0A5C8ZBF7_9ACTN</name>
<organism evidence="4 5">
    <name type="scientific">Quadrisphaera setariae</name>
    <dbReference type="NCBI Taxonomy" id="2593304"/>
    <lineage>
        <taxon>Bacteria</taxon>
        <taxon>Bacillati</taxon>
        <taxon>Actinomycetota</taxon>
        <taxon>Actinomycetes</taxon>
        <taxon>Kineosporiales</taxon>
        <taxon>Kineosporiaceae</taxon>
        <taxon>Quadrisphaera</taxon>
    </lineage>
</organism>
<keyword evidence="1" id="KW-0732">Signal</keyword>
<dbReference type="CDD" id="cd01004">
    <property type="entry name" value="PBP2_MidA_like"/>
    <property type="match status" value="1"/>
</dbReference>
<protein>
    <submittedName>
        <fullName evidence="4">ABC transporter substrate-binding protein</fullName>
    </submittedName>
</protein>
<dbReference type="EMBL" id="VKAC01000009">
    <property type="protein sequence ID" value="TXR55282.1"/>
    <property type="molecule type" value="Genomic_DNA"/>
</dbReference>
<dbReference type="PANTHER" id="PTHR35936">
    <property type="entry name" value="MEMBRANE-BOUND LYTIC MUREIN TRANSGLYCOSYLASE F"/>
    <property type="match status" value="1"/>
</dbReference>
<evidence type="ECO:0000313" key="5">
    <source>
        <dbReference type="Proteomes" id="UP000321234"/>
    </source>
</evidence>
<dbReference type="OrthoDB" id="4633994at2"/>
<dbReference type="Proteomes" id="UP000321234">
    <property type="component" value="Unassembled WGS sequence"/>
</dbReference>
<dbReference type="Pfam" id="PF00497">
    <property type="entry name" value="SBP_bac_3"/>
    <property type="match status" value="1"/>
</dbReference>
<accession>A0A5C8ZBF7</accession>
<sequence>MRTPPTSQRSAQPSATTPPTLQEDPVIRTHRPRALTAVVLAVTAVLPLSACGGSAGAAPANTRPADLQLVQDGVLTVGIDATYPPMEYREGGQLEGVNAELLTDLAKRLGLKAEFEDVAFADLRPAAAAHTIDVVGSSMTDKADRQADVDFVDYFVAGAQVLVASDGPDLTSPSSWCGRRGASTGGTTDGDIILAQSQLCARAGQPPVTFVDVPYTKSVDEVLAGRADFGVEDLPAAVYLAANSGGKIKVLGDQLQPQPYGYGFAKDRTALRDALQRALQDAIADGTYDRILKKYDVAGGALKSTSINGGA</sequence>
<feature type="region of interest" description="Disordered" evidence="2">
    <location>
        <begin position="1"/>
        <end position="26"/>
    </location>
</feature>
<dbReference type="Gene3D" id="3.40.190.10">
    <property type="entry name" value="Periplasmic binding protein-like II"/>
    <property type="match status" value="2"/>
</dbReference>
<keyword evidence="5" id="KW-1185">Reference proteome</keyword>
<evidence type="ECO:0000256" key="1">
    <source>
        <dbReference type="ARBA" id="ARBA00022729"/>
    </source>
</evidence>
<evidence type="ECO:0000313" key="4">
    <source>
        <dbReference type="EMBL" id="TXR55282.1"/>
    </source>
</evidence>
<dbReference type="InterPro" id="IPR001638">
    <property type="entry name" value="Solute-binding_3/MltF_N"/>
</dbReference>
<feature type="domain" description="Solute-binding protein family 3/N-terminal" evidence="3">
    <location>
        <begin position="74"/>
        <end position="299"/>
    </location>
</feature>
<dbReference type="SUPFAM" id="SSF53850">
    <property type="entry name" value="Periplasmic binding protein-like II"/>
    <property type="match status" value="1"/>
</dbReference>
<reference evidence="4 5" key="1">
    <citation type="submission" date="2019-07" db="EMBL/GenBank/DDBJ databases">
        <title>Quadrisphaera sp. strain DD2A genome sequencing and assembly.</title>
        <authorList>
            <person name="Kim I."/>
        </authorList>
    </citation>
    <scope>NUCLEOTIDE SEQUENCE [LARGE SCALE GENOMIC DNA]</scope>
    <source>
        <strain evidence="4 5">DD2A</strain>
    </source>
</reference>
<comment type="caution">
    <text evidence="4">The sequence shown here is derived from an EMBL/GenBank/DDBJ whole genome shotgun (WGS) entry which is preliminary data.</text>
</comment>
<evidence type="ECO:0000259" key="3">
    <source>
        <dbReference type="SMART" id="SM00062"/>
    </source>
</evidence>
<feature type="compositionally biased region" description="Polar residues" evidence="2">
    <location>
        <begin position="1"/>
        <end position="20"/>
    </location>
</feature>
<dbReference type="PANTHER" id="PTHR35936:SF17">
    <property type="entry name" value="ARGININE-BINDING EXTRACELLULAR PROTEIN ARTP"/>
    <property type="match status" value="1"/>
</dbReference>
<dbReference type="SMART" id="SM00062">
    <property type="entry name" value="PBPb"/>
    <property type="match status" value="1"/>
</dbReference>
<evidence type="ECO:0000256" key="2">
    <source>
        <dbReference type="SAM" id="MobiDB-lite"/>
    </source>
</evidence>
<dbReference type="AlphaFoldDB" id="A0A5C8ZBF7"/>
<proteinExistence type="predicted"/>
<gene>
    <name evidence="4" type="ORF">FMM08_15550</name>
</gene>